<dbReference type="EMBL" id="LS483487">
    <property type="protein sequence ID" value="SQJ11059.1"/>
    <property type="molecule type" value="Genomic_DNA"/>
</dbReference>
<dbReference type="EC" id="2.1.1.72" evidence="1"/>
<comment type="catalytic activity">
    <reaction evidence="5">
        <text>a 2'-deoxyadenosine in DNA + S-adenosyl-L-methionine = an N(6)-methyl-2'-deoxyadenosine in DNA + S-adenosyl-L-homocysteine + H(+)</text>
        <dbReference type="Rhea" id="RHEA:15197"/>
        <dbReference type="Rhea" id="RHEA-COMP:12418"/>
        <dbReference type="Rhea" id="RHEA-COMP:12419"/>
        <dbReference type="ChEBI" id="CHEBI:15378"/>
        <dbReference type="ChEBI" id="CHEBI:57856"/>
        <dbReference type="ChEBI" id="CHEBI:59789"/>
        <dbReference type="ChEBI" id="CHEBI:90615"/>
        <dbReference type="ChEBI" id="CHEBI:90616"/>
        <dbReference type="EC" id="2.1.1.72"/>
    </reaction>
</comment>
<dbReference type="GO" id="GO:0009007">
    <property type="term" value="F:site-specific DNA-methyltransferase (adenine-specific) activity"/>
    <property type="evidence" value="ECO:0007669"/>
    <property type="project" value="UniProtKB-EC"/>
</dbReference>
<keyword evidence="2 8" id="KW-0489">Methyltransferase</keyword>
<evidence type="ECO:0000259" key="7">
    <source>
        <dbReference type="Pfam" id="PF07669"/>
    </source>
</evidence>
<evidence type="ECO:0000256" key="3">
    <source>
        <dbReference type="ARBA" id="ARBA00022679"/>
    </source>
</evidence>
<dbReference type="InterPro" id="IPR011639">
    <property type="entry name" value="MethylTrfase_TaqI-like_dom"/>
</dbReference>
<dbReference type="PANTHER" id="PTHR33841">
    <property type="entry name" value="DNA METHYLTRANSFERASE YEEA-RELATED"/>
    <property type="match status" value="1"/>
</dbReference>
<feature type="coiled-coil region" evidence="6">
    <location>
        <begin position="1169"/>
        <end position="1199"/>
    </location>
</feature>
<dbReference type="NCBIfam" id="NF033452">
    <property type="entry name" value="BREX_1_MTaseX"/>
    <property type="match status" value="1"/>
</dbReference>
<keyword evidence="4" id="KW-0949">S-adenosyl-L-methionine</keyword>
<evidence type="ECO:0000256" key="5">
    <source>
        <dbReference type="ARBA" id="ARBA00047942"/>
    </source>
</evidence>
<dbReference type="GO" id="GO:0003676">
    <property type="term" value="F:nucleic acid binding"/>
    <property type="evidence" value="ECO:0007669"/>
    <property type="project" value="InterPro"/>
</dbReference>
<dbReference type="InterPro" id="IPR047939">
    <property type="entry name" value="BREX_1_PglX"/>
</dbReference>
<sequence>MNKNSLKIFAIEARKELMRKMEVRLKILGINKNNLDIPVILGSQVEVKGNLYSKSSYNKLIEKYKELGYDELIEESAYIWFNRLIALAYMEANKYIDEKMVFSNGSKIEPAIIDEYLEANFFQKLEREEQKKIHELKDKNTLESLEKMYSILVEEKCEELSSIMPFIFSKKGGYSDILFPSGLLMDNSVLVKLRYEIEESKENGLVPIELIGWLYQYYNSEKKNEVFEGLKKNKKITKENIPAATQLFTPKWIVKYMVENSLGKLAIESLGVDSEIKKNWKYYIETEKDINVEKIKIEDIKILDPAMGSGHMLTYSFDILFEIYENLGWSKKDAVLSIMKNNILGLEIDERAAQLASFAIMMKAKEKFPRLFKVLEKLDGEEKFKLNILVIKESNNISTRTRKLIAENSLKNLAIMLDNFYDAKEYGSILKIEDIDTKKLEEEFKSLNEILKNQGQTSMFRGNDILDGNIDEDFKKIKGMIHQQKIMADKYEVVITNPPYMSSSGMDEKLKKYVEKNYKNSKSDMFSLFIEKCEEFTKENMYTSMITMHSWMFLSSFENLRKNIIENTEIQNLTHLGTRAFADIGGEVLQTVAWVSKNKMPEISGNYIRLVDYNSAEWKENEFFNPLNKYKAYQKDFEKIPGNRLGYWLSKKEVKIISSSETMETISYPATGMQTGNNSYYTRDWSEVSINNINFKPSGYDFRDKKWALYQMGGDSRKWYGNLDSLINWKDNGKEVKNEKSAVIRNEKFFFKKGFSWKRITSGVNTIRLLKPDFIFDQAADSVFLKQDKNFLYTMSFFNMKIMKRIFEFIAPTLNLTSGTVKEIPIYFTEDLEVFKKINCLTEKCINISKQEWDFRETSWDFEKLSLIDGENLESAYDSYCNYWRNQFVQMHKNEEELNRIFINIYELQDEMDEKVEFEDITLLKKEATIKKIVTNSIQIEEGFEEMEKTSEGYLFNRGVELEFNKEELVKQFLSYTIGCIMGRYSIDKPGLIIANSDDNLIIEGNKVVIKGTDGEIRHEIEESRFFADVYGIIPVTEEEVFENDIVKKVIEFVKILYGEKNLKKNLEFIAEALGKKKDETAEEVLRKYFIKDFYDDHLQRYKKRPIYWMLNSGKKNSFSCLVYLHRYEENTIARMRTDYLTPYQEIIENQRSYYEKIVIDGKTIPKDKKIAEKKLKELENNLKELREYANEVKHIAEQKIVLDLDDGVKVNYEKFGKILRKI</sequence>
<feature type="domain" description="Type II methyltransferase M.TaqI-like" evidence="7">
    <location>
        <begin position="341"/>
        <end position="578"/>
    </location>
</feature>
<keyword evidence="3" id="KW-0808">Transferase</keyword>
<name>A0AAX2JEB5_9FUSO</name>
<organism evidence="8 9">
    <name type="scientific">Fusobacterium ulcerans</name>
    <dbReference type="NCBI Taxonomy" id="861"/>
    <lineage>
        <taxon>Bacteria</taxon>
        <taxon>Fusobacteriati</taxon>
        <taxon>Fusobacteriota</taxon>
        <taxon>Fusobacteriia</taxon>
        <taxon>Fusobacteriales</taxon>
        <taxon>Fusobacteriaceae</taxon>
        <taxon>Fusobacterium</taxon>
    </lineage>
</organism>
<dbReference type="KEGG" id="ful:C4N20_03325"/>
<dbReference type="Gene3D" id="3.40.50.150">
    <property type="entry name" value="Vaccinia Virus protein VP39"/>
    <property type="match status" value="1"/>
</dbReference>
<dbReference type="GeneID" id="78453826"/>
<dbReference type="SUPFAM" id="SSF53335">
    <property type="entry name" value="S-adenosyl-L-methionine-dependent methyltransferases"/>
    <property type="match status" value="1"/>
</dbReference>
<gene>
    <name evidence="8" type="ORF">NCTC12112_02548</name>
</gene>
<dbReference type="GO" id="GO:0032259">
    <property type="term" value="P:methylation"/>
    <property type="evidence" value="ECO:0007669"/>
    <property type="project" value="UniProtKB-KW"/>
</dbReference>
<dbReference type="GO" id="GO:0006304">
    <property type="term" value="P:DNA modification"/>
    <property type="evidence" value="ECO:0007669"/>
    <property type="project" value="InterPro"/>
</dbReference>
<evidence type="ECO:0000313" key="9">
    <source>
        <dbReference type="Proteomes" id="UP000249008"/>
    </source>
</evidence>
<reference evidence="8 9" key="1">
    <citation type="submission" date="2018-06" db="EMBL/GenBank/DDBJ databases">
        <authorList>
            <consortium name="Pathogen Informatics"/>
            <person name="Doyle S."/>
        </authorList>
    </citation>
    <scope>NUCLEOTIDE SEQUENCE [LARGE SCALE GENOMIC DNA]</scope>
    <source>
        <strain evidence="8 9">NCTC12112</strain>
    </source>
</reference>
<accession>A0AAX2JEB5</accession>
<dbReference type="InterPro" id="IPR002052">
    <property type="entry name" value="DNA_methylase_N6_adenine_CS"/>
</dbReference>
<dbReference type="PROSITE" id="PS00092">
    <property type="entry name" value="N6_MTASE"/>
    <property type="match status" value="1"/>
</dbReference>
<evidence type="ECO:0000256" key="6">
    <source>
        <dbReference type="SAM" id="Coils"/>
    </source>
</evidence>
<keyword evidence="6" id="KW-0175">Coiled coil</keyword>
<dbReference type="InterPro" id="IPR050953">
    <property type="entry name" value="N4_N6_ade-DNA_methylase"/>
</dbReference>
<dbReference type="AlphaFoldDB" id="A0AAX2JEB5"/>
<dbReference type="RefSeq" id="WP_005980885.1">
    <property type="nucleotide sequence ID" value="NZ_CABKNW010000005.1"/>
</dbReference>
<protein>
    <recommendedName>
        <fullName evidence="1">site-specific DNA-methyltransferase (adenine-specific)</fullName>
        <ecNumber evidence="1">2.1.1.72</ecNumber>
    </recommendedName>
</protein>
<evidence type="ECO:0000313" key="8">
    <source>
        <dbReference type="EMBL" id="SQJ11059.1"/>
    </source>
</evidence>
<dbReference type="InterPro" id="IPR029063">
    <property type="entry name" value="SAM-dependent_MTases_sf"/>
</dbReference>
<dbReference type="PANTHER" id="PTHR33841:SF1">
    <property type="entry name" value="DNA METHYLTRANSFERASE A"/>
    <property type="match status" value="1"/>
</dbReference>
<evidence type="ECO:0000256" key="2">
    <source>
        <dbReference type="ARBA" id="ARBA00022603"/>
    </source>
</evidence>
<dbReference type="Proteomes" id="UP000249008">
    <property type="component" value="Chromosome 1"/>
</dbReference>
<dbReference type="Pfam" id="PF07669">
    <property type="entry name" value="Eco57I"/>
    <property type="match status" value="1"/>
</dbReference>
<dbReference type="PRINTS" id="PR00507">
    <property type="entry name" value="N12N6MTFRASE"/>
</dbReference>
<dbReference type="REBASE" id="254542">
    <property type="entry name" value="Ful12112ORF2548P"/>
</dbReference>
<evidence type="ECO:0000256" key="1">
    <source>
        <dbReference type="ARBA" id="ARBA00011900"/>
    </source>
</evidence>
<evidence type="ECO:0000256" key="4">
    <source>
        <dbReference type="ARBA" id="ARBA00022691"/>
    </source>
</evidence>
<proteinExistence type="predicted"/>